<proteinExistence type="predicted"/>
<dbReference type="Pfam" id="PF00534">
    <property type="entry name" value="Glycos_transf_1"/>
    <property type="match status" value="1"/>
</dbReference>
<protein>
    <submittedName>
        <fullName evidence="3">Glycosyltransferase family 4 protein</fullName>
    </submittedName>
</protein>
<feature type="domain" description="Glycosyltransferase subfamily 4-like N-terminal" evidence="2">
    <location>
        <begin position="19"/>
        <end position="199"/>
    </location>
</feature>
<dbReference type="PANTHER" id="PTHR12526">
    <property type="entry name" value="GLYCOSYLTRANSFERASE"/>
    <property type="match status" value="1"/>
</dbReference>
<accession>A0ABU9K3W6</accession>
<name>A0ABU9K3W6_9BACI</name>
<evidence type="ECO:0000259" key="1">
    <source>
        <dbReference type="Pfam" id="PF00534"/>
    </source>
</evidence>
<evidence type="ECO:0000259" key="2">
    <source>
        <dbReference type="Pfam" id="PF13579"/>
    </source>
</evidence>
<dbReference type="InterPro" id="IPR001296">
    <property type="entry name" value="Glyco_trans_1"/>
</dbReference>
<feature type="domain" description="Glycosyl transferase family 1" evidence="1">
    <location>
        <begin position="227"/>
        <end position="381"/>
    </location>
</feature>
<reference evidence="3 4" key="1">
    <citation type="submission" date="2024-04" db="EMBL/GenBank/DDBJ databases">
        <title>Bacillus oryzaecorticis sp. nov., a moderately halophilic bacterium isolated from rice husks.</title>
        <authorList>
            <person name="Zhu H.-S."/>
        </authorList>
    </citation>
    <scope>NUCLEOTIDE SEQUENCE [LARGE SCALE GENOMIC DNA]</scope>
    <source>
        <strain evidence="3 4">ZC255</strain>
    </source>
</reference>
<sequence>MKIWILNAVALKPNETGITRHYDLSKHMADKGHEITIFASSFLVYLFKWRDPKKKNYSENVNGVLFEWVWTLPYNGNGPKRLLNMMSYMLTAVKRGMKKKEKPDVIVGSSVHLFACLAAYILSKLKGSTFIVEIRDLWPKTLIDFGAFSKNHPVALLFGWIEKFVYKKSEKIIVTLPGAYKYITSLGIPKDKIVYIPNGIDLDKIHELENAASLEPTLDKIRENYSNIAMYLGSHGVANSLETVVSAASKLPRKDTAFVFVGEGPEKGNLKKQAQMLGLDNVYFLDGIPKREVLSTLNLADVLMVSMLDTNLYQYGISLNKLNDYLLAGKPIIFSGRVFNDIVANAEAGITVTPEAPEEFAKGLESLLNLTSEEKQAIKLNGYRYLDEHHNIEKLSDQFLSVCKQNHSKNKENAQ</sequence>
<evidence type="ECO:0000313" key="4">
    <source>
        <dbReference type="Proteomes" id="UP001389717"/>
    </source>
</evidence>
<keyword evidence="4" id="KW-1185">Reference proteome</keyword>
<evidence type="ECO:0000313" key="3">
    <source>
        <dbReference type="EMBL" id="MEL3970751.1"/>
    </source>
</evidence>
<dbReference type="InterPro" id="IPR028098">
    <property type="entry name" value="Glyco_trans_4-like_N"/>
</dbReference>
<gene>
    <name evidence="3" type="ORF">AAEO50_00515</name>
</gene>
<dbReference type="EMBL" id="JBBYAF010000001">
    <property type="protein sequence ID" value="MEL3970751.1"/>
    <property type="molecule type" value="Genomic_DNA"/>
</dbReference>
<dbReference type="PANTHER" id="PTHR12526:SF622">
    <property type="entry name" value="GLYCOSYLTRANSFERASE (GROUP I)"/>
    <property type="match status" value="1"/>
</dbReference>
<organism evidence="3 4">
    <name type="scientific">Rossellomorea oryzaecorticis</name>
    <dbReference type="NCBI Taxonomy" id="1396505"/>
    <lineage>
        <taxon>Bacteria</taxon>
        <taxon>Bacillati</taxon>
        <taxon>Bacillota</taxon>
        <taxon>Bacilli</taxon>
        <taxon>Bacillales</taxon>
        <taxon>Bacillaceae</taxon>
        <taxon>Rossellomorea</taxon>
    </lineage>
</organism>
<comment type="caution">
    <text evidence="3">The sequence shown here is derived from an EMBL/GenBank/DDBJ whole genome shotgun (WGS) entry which is preliminary data.</text>
</comment>
<dbReference type="RefSeq" id="WP_341979281.1">
    <property type="nucleotide sequence ID" value="NZ_JBBYAF010000001.1"/>
</dbReference>
<dbReference type="SUPFAM" id="SSF53756">
    <property type="entry name" value="UDP-Glycosyltransferase/glycogen phosphorylase"/>
    <property type="match status" value="1"/>
</dbReference>
<dbReference type="CDD" id="cd03794">
    <property type="entry name" value="GT4_WbuB-like"/>
    <property type="match status" value="1"/>
</dbReference>
<dbReference type="Pfam" id="PF13579">
    <property type="entry name" value="Glyco_trans_4_4"/>
    <property type="match status" value="1"/>
</dbReference>
<dbReference type="Gene3D" id="3.40.50.2000">
    <property type="entry name" value="Glycogen Phosphorylase B"/>
    <property type="match status" value="2"/>
</dbReference>
<dbReference type="Proteomes" id="UP001389717">
    <property type="component" value="Unassembled WGS sequence"/>
</dbReference>